<evidence type="ECO:0000256" key="10">
    <source>
        <dbReference type="SAM" id="MobiDB-lite"/>
    </source>
</evidence>
<evidence type="ECO:0000256" key="9">
    <source>
        <dbReference type="HAMAP-Rule" id="MF_00027"/>
    </source>
</evidence>
<dbReference type="CDD" id="cd03130">
    <property type="entry name" value="GATase1_CobB"/>
    <property type="match status" value="1"/>
</dbReference>
<evidence type="ECO:0000256" key="2">
    <source>
        <dbReference type="ARBA" id="ARBA00006205"/>
    </source>
</evidence>
<dbReference type="Pfam" id="PF01656">
    <property type="entry name" value="CbiA"/>
    <property type="match status" value="1"/>
</dbReference>
<dbReference type="NCBIfam" id="NF002204">
    <property type="entry name" value="PRK01077.1"/>
    <property type="match status" value="1"/>
</dbReference>
<comment type="similarity">
    <text evidence="2">Belongs to the CobB/CobQ family. CobQ subfamily.</text>
</comment>
<dbReference type="InterPro" id="IPR002586">
    <property type="entry name" value="CobQ/CobB/MinD/ParA_Nub-bd_dom"/>
</dbReference>
<keyword evidence="4 9" id="KW-0436">Ligase</keyword>
<proteinExistence type="inferred from homology"/>
<dbReference type="InterPro" id="IPR011698">
    <property type="entry name" value="GATase_3"/>
</dbReference>
<evidence type="ECO:0000313" key="14">
    <source>
        <dbReference type="Proteomes" id="UP000574067"/>
    </source>
</evidence>
<accession>A0A848FC50</accession>
<dbReference type="SUPFAM" id="SSF52317">
    <property type="entry name" value="Class I glutamine amidotransferase-like"/>
    <property type="match status" value="1"/>
</dbReference>
<evidence type="ECO:0000256" key="3">
    <source>
        <dbReference type="ARBA" id="ARBA00022573"/>
    </source>
</evidence>
<keyword evidence="7 9" id="KW-0460">Magnesium</keyword>
<comment type="function">
    <text evidence="9">Catalyzes the ATP-dependent amidation of the two carboxylate groups at positions a and c of cobyrinate, using either L-glutamine or ammonia as the nitrogen source.</text>
</comment>
<keyword evidence="14" id="KW-1185">Reference proteome</keyword>
<dbReference type="Gene3D" id="3.40.50.880">
    <property type="match status" value="1"/>
</dbReference>
<evidence type="ECO:0000313" key="13">
    <source>
        <dbReference type="EMBL" id="NML15999.1"/>
    </source>
</evidence>
<evidence type="ECO:0000256" key="8">
    <source>
        <dbReference type="ARBA" id="ARBA00022962"/>
    </source>
</evidence>
<dbReference type="GO" id="GO:0005524">
    <property type="term" value="F:ATP binding"/>
    <property type="evidence" value="ECO:0007669"/>
    <property type="project" value="UniProtKB-UniRule"/>
</dbReference>
<organism evidence="13 14">
    <name type="scientific">Azohydromonas caseinilytica</name>
    <dbReference type="NCBI Taxonomy" id="2728836"/>
    <lineage>
        <taxon>Bacteria</taxon>
        <taxon>Pseudomonadati</taxon>
        <taxon>Pseudomonadota</taxon>
        <taxon>Betaproteobacteria</taxon>
        <taxon>Burkholderiales</taxon>
        <taxon>Sphaerotilaceae</taxon>
        <taxon>Azohydromonas</taxon>
    </lineage>
</organism>
<evidence type="ECO:0000256" key="7">
    <source>
        <dbReference type="ARBA" id="ARBA00022842"/>
    </source>
</evidence>
<dbReference type="InterPro" id="IPR029062">
    <property type="entry name" value="Class_I_gatase-like"/>
</dbReference>
<dbReference type="InterPro" id="IPR027417">
    <property type="entry name" value="P-loop_NTPase"/>
</dbReference>
<reference evidence="13 14" key="1">
    <citation type="submission" date="2020-04" db="EMBL/GenBank/DDBJ databases">
        <title>Azohydromonas sp. isolated from soil.</title>
        <authorList>
            <person name="Dahal R.H."/>
        </authorList>
    </citation>
    <scope>NUCLEOTIDE SEQUENCE [LARGE SCALE GENOMIC DNA]</scope>
    <source>
        <strain evidence="13 14">G-1-1-14</strain>
    </source>
</reference>
<dbReference type="PROSITE" id="PS51273">
    <property type="entry name" value="GATASE_TYPE_1"/>
    <property type="match status" value="1"/>
</dbReference>
<comment type="similarity">
    <text evidence="9">Belongs to the CobB/CbiA family.</text>
</comment>
<comment type="domain">
    <text evidence="9">Comprises of two domains. The C-terminal domain contains the binding site for glutamine and catalyzes the hydrolysis of this substrate to glutamate and ammonia. The N-terminal domain is anticipated to bind ATP and cobyrinate and catalyzes the ultimate synthesis of the diamide product. The ammonia produced via the glutaminase domain is probably translocated to the adjacent domain via a molecular tunnel, where it reacts with an activated intermediate.</text>
</comment>
<feature type="active site" description="Nucleophile" evidence="9">
    <location>
        <position position="348"/>
    </location>
</feature>
<feature type="domain" description="CobQ/CobB/MinD/ParA nucleotide binding" evidence="11">
    <location>
        <begin position="35"/>
        <end position="212"/>
    </location>
</feature>
<keyword evidence="5 9" id="KW-0547">Nucleotide-binding</keyword>
<keyword evidence="8 9" id="KW-0315">Glutamine amidotransferase</keyword>
<dbReference type="InterPro" id="IPR004484">
    <property type="entry name" value="CbiA/CobB_synth"/>
</dbReference>
<comment type="caution">
    <text evidence="13">The sequence shown here is derived from an EMBL/GenBank/DDBJ whole genome shotgun (WGS) entry which is preliminary data.</text>
</comment>
<evidence type="ECO:0000256" key="1">
    <source>
        <dbReference type="ARBA" id="ARBA00001946"/>
    </source>
</evidence>
<evidence type="ECO:0000259" key="11">
    <source>
        <dbReference type="Pfam" id="PF01656"/>
    </source>
</evidence>
<comment type="cofactor">
    <cofactor evidence="1 9">
        <name>Mg(2+)</name>
        <dbReference type="ChEBI" id="CHEBI:18420"/>
    </cofactor>
</comment>
<feature type="site" description="Increases nucleophilicity of active site Cys" evidence="9">
    <location>
        <position position="441"/>
    </location>
</feature>
<dbReference type="PROSITE" id="PS51274">
    <property type="entry name" value="GATASE_COBBQ"/>
    <property type="match status" value="1"/>
</dbReference>
<dbReference type="EC" id="6.3.5.11" evidence="9"/>
<evidence type="ECO:0000259" key="12">
    <source>
        <dbReference type="Pfam" id="PF07685"/>
    </source>
</evidence>
<feature type="region of interest" description="Disordered" evidence="10">
    <location>
        <begin position="1"/>
        <end position="26"/>
    </location>
</feature>
<dbReference type="AlphaFoldDB" id="A0A848FC50"/>
<gene>
    <name evidence="9" type="primary">cbiA</name>
    <name evidence="13" type="ORF">HHL10_13545</name>
</gene>
<comment type="catalytic activity">
    <reaction evidence="9">
        <text>cob(II)yrinate + 2 L-glutamine + 2 ATP + 2 H2O = cob(II)yrinate a,c diamide + 2 L-glutamate + 2 ADP + 2 phosphate + 2 H(+)</text>
        <dbReference type="Rhea" id="RHEA:26289"/>
        <dbReference type="ChEBI" id="CHEBI:15377"/>
        <dbReference type="ChEBI" id="CHEBI:15378"/>
        <dbReference type="ChEBI" id="CHEBI:29985"/>
        <dbReference type="ChEBI" id="CHEBI:30616"/>
        <dbReference type="ChEBI" id="CHEBI:43474"/>
        <dbReference type="ChEBI" id="CHEBI:58359"/>
        <dbReference type="ChEBI" id="CHEBI:58537"/>
        <dbReference type="ChEBI" id="CHEBI:58894"/>
        <dbReference type="ChEBI" id="CHEBI:456216"/>
        <dbReference type="EC" id="6.3.5.11"/>
    </reaction>
</comment>
<evidence type="ECO:0000256" key="6">
    <source>
        <dbReference type="ARBA" id="ARBA00022840"/>
    </source>
</evidence>
<dbReference type="HAMAP" id="MF_00027">
    <property type="entry name" value="CobB_CbiA"/>
    <property type="match status" value="1"/>
</dbReference>
<dbReference type="SUPFAM" id="SSF52540">
    <property type="entry name" value="P-loop containing nucleoside triphosphate hydrolases"/>
    <property type="match status" value="1"/>
</dbReference>
<dbReference type="PANTHER" id="PTHR43873:SF1">
    <property type="entry name" value="COBYRINATE A,C-DIAMIDE SYNTHASE"/>
    <property type="match status" value="1"/>
</dbReference>
<dbReference type="UniPathway" id="UPA00148">
    <property type="reaction ID" value="UER00231"/>
</dbReference>
<dbReference type="Pfam" id="PF07685">
    <property type="entry name" value="GATase_3"/>
    <property type="match status" value="1"/>
</dbReference>
<protein>
    <recommendedName>
        <fullName evidence="9">Cobyrinate a,c-diamide synthase</fullName>
        <ecNumber evidence="9">6.3.5.11</ecNumber>
    </recommendedName>
    <alternativeName>
        <fullName evidence="9">Cobyrinic acid a,c-diamide synthetase</fullName>
    </alternativeName>
</protein>
<evidence type="ECO:0000256" key="4">
    <source>
        <dbReference type="ARBA" id="ARBA00022598"/>
    </source>
</evidence>
<evidence type="ECO:0000256" key="5">
    <source>
        <dbReference type="ARBA" id="ARBA00022741"/>
    </source>
</evidence>
<dbReference type="GO" id="GO:0042242">
    <property type="term" value="F:cobyrinic acid a,c-diamide synthase activity"/>
    <property type="evidence" value="ECO:0007669"/>
    <property type="project" value="UniProtKB-UniRule"/>
</dbReference>
<feature type="domain" description="CobB/CobQ-like glutamine amidotransferase" evidence="12">
    <location>
        <begin position="266"/>
        <end position="446"/>
    </location>
</feature>
<name>A0A848FC50_9BURK</name>
<keyword evidence="3 9" id="KW-0169">Cobalamin biosynthesis</keyword>
<keyword evidence="6 9" id="KW-0067">ATP-binding</keyword>
<dbReference type="Proteomes" id="UP000574067">
    <property type="component" value="Unassembled WGS sequence"/>
</dbReference>
<dbReference type="Gene3D" id="3.40.50.300">
    <property type="entry name" value="P-loop containing nucleotide triphosphate hydrolases"/>
    <property type="match status" value="1"/>
</dbReference>
<comment type="pathway">
    <text evidence="9">Cofactor biosynthesis; adenosylcobalamin biosynthesis; cob(II)yrinate a,c-diamide from sirohydrochlorin (anaerobic route): step 10/10.</text>
</comment>
<dbReference type="EMBL" id="JABBFW010000008">
    <property type="protein sequence ID" value="NML15999.1"/>
    <property type="molecule type" value="Genomic_DNA"/>
</dbReference>
<dbReference type="GO" id="GO:0009236">
    <property type="term" value="P:cobalamin biosynthetic process"/>
    <property type="evidence" value="ECO:0007669"/>
    <property type="project" value="UniProtKB-UniRule"/>
</dbReference>
<dbReference type="PANTHER" id="PTHR43873">
    <property type="entry name" value="COBYRINATE A,C-DIAMIDE SYNTHASE"/>
    <property type="match status" value="1"/>
</dbReference>
<sequence>MVRAVHPSIPQDERNTGSEPSWDLSKSPVDCPAVLISAPASGQGKTSVTAAIARHALRQGRRVRVFKTGPDFIDPMLLARASGAPVQQLDLFMGGLEHCRALLHAAAAEADLVLVEGVMGLYDGNPSSADLAQAFGLPVLAVIDAGGMAQTFGAVAQGLATYRPGLQLAGVIANGVGSPGHAAMLRESLPSQWPLVAALRRHEELALPERHLGLVQAAEVPDLEARLDRWAQAWAEAGGADYQAPVVRFEPQAGMEPPAPLLRGQRVAVARDDAFSFMYPANLQTLRELGAEVLFFSPLAGEPLPDCDALWLPGGYPELHAAALSANTAFLDALRAHHAAGKPLWAECGGMLVLAEALVDVQGGRHAMAGLLPGTATMKPRLQALGMQSVALPEGLLRGHSFHYSSFDTPLQPVARGVSPTGGRAAEAVYRVGRLTASYFHAYFPSNPGAVARVLGP</sequence>
<comment type="miscellaneous">
    <text evidence="9">The a and c carboxylates of cobyrinate are activated for nucleophilic attack via formation of a phosphorylated intermediate by ATP. CbiA catalyzes first the amidation of the c-carboxylate, and then that of the a-carboxylate.</text>
</comment>